<dbReference type="SMART" id="SM00220">
    <property type="entry name" value="S_TKc"/>
    <property type="match status" value="1"/>
</dbReference>
<dbReference type="InterPro" id="IPR000719">
    <property type="entry name" value="Prot_kinase_dom"/>
</dbReference>
<evidence type="ECO:0000256" key="2">
    <source>
        <dbReference type="ARBA" id="ARBA00022741"/>
    </source>
</evidence>
<evidence type="ECO:0000313" key="7">
    <source>
        <dbReference type="EMBL" id="KUN02328.1"/>
    </source>
</evidence>
<accession>A0A101NZU3</accession>
<reference evidence="7 8" key="1">
    <citation type="submission" date="2015-10" db="EMBL/GenBank/DDBJ databases">
        <title>Draft genome sequence of Streptomyces yokosukanensis DSM 40224, type strain for the species Streptomyces yokosukanensis.</title>
        <authorList>
            <person name="Ruckert C."/>
            <person name="Winkler A."/>
            <person name="Kalinowski J."/>
            <person name="Kampfer P."/>
            <person name="Glaeser S."/>
        </authorList>
    </citation>
    <scope>NUCLEOTIDE SEQUENCE [LARGE SCALE GENOMIC DNA]</scope>
    <source>
        <strain evidence="7 8">DSM 40224</strain>
    </source>
</reference>
<proteinExistence type="predicted"/>
<dbReference type="SUPFAM" id="SSF56112">
    <property type="entry name" value="Protein kinase-like (PK-like)"/>
    <property type="match status" value="1"/>
</dbReference>
<dbReference type="Pfam" id="PF00069">
    <property type="entry name" value="Pkinase"/>
    <property type="match status" value="1"/>
</dbReference>
<evidence type="ECO:0000256" key="4">
    <source>
        <dbReference type="ARBA" id="ARBA00022840"/>
    </source>
</evidence>
<evidence type="ECO:0000259" key="6">
    <source>
        <dbReference type="PROSITE" id="PS50011"/>
    </source>
</evidence>
<dbReference type="Gene3D" id="3.30.200.20">
    <property type="entry name" value="Phosphorylase Kinase, domain 1"/>
    <property type="match status" value="1"/>
</dbReference>
<evidence type="ECO:0000256" key="3">
    <source>
        <dbReference type="ARBA" id="ARBA00022777"/>
    </source>
</evidence>
<dbReference type="InterPro" id="IPR011009">
    <property type="entry name" value="Kinase-like_dom_sf"/>
</dbReference>
<dbReference type="CDD" id="cd14014">
    <property type="entry name" value="STKc_PknB_like"/>
    <property type="match status" value="1"/>
</dbReference>
<dbReference type="GO" id="GO:0005524">
    <property type="term" value="F:ATP binding"/>
    <property type="evidence" value="ECO:0007669"/>
    <property type="project" value="UniProtKB-KW"/>
</dbReference>
<dbReference type="PROSITE" id="PS50011">
    <property type="entry name" value="PROTEIN_KINASE_DOM"/>
    <property type="match status" value="1"/>
</dbReference>
<dbReference type="Proteomes" id="UP000053127">
    <property type="component" value="Unassembled WGS sequence"/>
</dbReference>
<dbReference type="STRING" id="67386.AQI95_26210"/>
<name>A0A101NZU3_9ACTN</name>
<feature type="region of interest" description="Disordered" evidence="5">
    <location>
        <begin position="231"/>
        <end position="252"/>
    </location>
</feature>
<keyword evidence="3" id="KW-0418">Kinase</keyword>
<keyword evidence="2" id="KW-0547">Nucleotide-binding</keyword>
<feature type="domain" description="Protein kinase" evidence="6">
    <location>
        <begin position="1"/>
        <end position="254"/>
    </location>
</feature>
<dbReference type="GO" id="GO:0004674">
    <property type="term" value="F:protein serine/threonine kinase activity"/>
    <property type="evidence" value="ECO:0007669"/>
    <property type="project" value="TreeGrafter"/>
</dbReference>
<keyword evidence="8" id="KW-1185">Reference proteome</keyword>
<protein>
    <recommendedName>
        <fullName evidence="6">Protein kinase domain-containing protein</fullName>
    </recommendedName>
</protein>
<dbReference type="Gene3D" id="1.10.510.10">
    <property type="entry name" value="Transferase(Phosphotransferase) domain 1"/>
    <property type="match status" value="1"/>
</dbReference>
<organism evidence="7 8">
    <name type="scientific">Streptomyces yokosukanensis</name>
    <dbReference type="NCBI Taxonomy" id="67386"/>
    <lineage>
        <taxon>Bacteria</taxon>
        <taxon>Bacillati</taxon>
        <taxon>Actinomycetota</taxon>
        <taxon>Actinomycetes</taxon>
        <taxon>Kitasatosporales</taxon>
        <taxon>Streptomycetaceae</taxon>
        <taxon>Streptomyces</taxon>
    </lineage>
</organism>
<dbReference type="EMBL" id="LMWN01000038">
    <property type="protein sequence ID" value="KUN02328.1"/>
    <property type="molecule type" value="Genomic_DNA"/>
</dbReference>
<keyword evidence="1" id="KW-0808">Transferase</keyword>
<keyword evidence="4" id="KW-0067">ATP-binding</keyword>
<dbReference type="InterPro" id="IPR008271">
    <property type="entry name" value="Ser/Thr_kinase_AS"/>
</dbReference>
<dbReference type="AlphaFoldDB" id="A0A101NZU3"/>
<evidence type="ECO:0000256" key="5">
    <source>
        <dbReference type="SAM" id="MobiDB-lite"/>
    </source>
</evidence>
<sequence>MGLVYLGRDEGGRTVAVKVVQADYAGHHEFRRRFAREVAAARRVGGSFTADVLDADPEAAVPWVATQYIPGPDLSTVVAKDFGPLPEHSVRFLANRLALALQAVHAAGLIHRDLKPSNVLVTVDGPRVIDFGIARAMDSLSGDSLHTRTGMLIGSPGFMSPEQVRGLELTPASDVFCLGAVLVHAATGRLLFGASETGLNAHLFRIAEDEADLTGVPESLIDLVRACLHKDPAERPTPQQVAERTQTERDGEWLPGAVLAQLGRHAAGLLDFAPVPRPEPVADAPGARPDRAPRSPSPRSGSSHGRRPSRNPKSRLSRRCRFRCRRRPATPRRLPPRASGPPRARILGAGGGSRCSRWRS</sequence>
<dbReference type="PROSITE" id="PS00108">
    <property type="entry name" value="PROTEIN_KINASE_ST"/>
    <property type="match status" value="1"/>
</dbReference>
<dbReference type="PANTHER" id="PTHR43289">
    <property type="entry name" value="MITOGEN-ACTIVATED PROTEIN KINASE KINASE KINASE 20-RELATED"/>
    <property type="match status" value="1"/>
</dbReference>
<feature type="compositionally biased region" description="Basic residues" evidence="5">
    <location>
        <begin position="304"/>
        <end position="330"/>
    </location>
</feature>
<comment type="caution">
    <text evidence="7">The sequence shown here is derived from an EMBL/GenBank/DDBJ whole genome shotgun (WGS) entry which is preliminary data.</text>
</comment>
<evidence type="ECO:0000256" key="1">
    <source>
        <dbReference type="ARBA" id="ARBA00022679"/>
    </source>
</evidence>
<dbReference type="PANTHER" id="PTHR43289:SF34">
    <property type="entry name" value="SERINE_THREONINE-PROTEIN KINASE YBDM-RELATED"/>
    <property type="match status" value="1"/>
</dbReference>
<feature type="region of interest" description="Disordered" evidence="5">
    <location>
        <begin position="273"/>
        <end position="360"/>
    </location>
</feature>
<gene>
    <name evidence="7" type="ORF">AQI95_26210</name>
</gene>
<evidence type="ECO:0000313" key="8">
    <source>
        <dbReference type="Proteomes" id="UP000053127"/>
    </source>
</evidence>